<dbReference type="AlphaFoldDB" id="A0A1H1X6I0"/>
<evidence type="ECO:0000313" key="2">
    <source>
        <dbReference type="Proteomes" id="UP000199700"/>
    </source>
</evidence>
<name>A0A1H1X6I0_BRESA</name>
<dbReference type="Gene3D" id="1.10.10.10">
    <property type="entry name" value="Winged helix-like DNA-binding domain superfamily/Winged helix DNA-binding domain"/>
    <property type="match status" value="1"/>
</dbReference>
<gene>
    <name evidence="1" type="ORF">SAMN04489751_3610</name>
</gene>
<proteinExistence type="predicted"/>
<dbReference type="EMBL" id="LT629739">
    <property type="protein sequence ID" value="SDT04963.1"/>
    <property type="molecule type" value="Genomic_DNA"/>
</dbReference>
<dbReference type="InterPro" id="IPR036388">
    <property type="entry name" value="WH-like_DNA-bd_sf"/>
</dbReference>
<organism evidence="1 2">
    <name type="scientific">Brevibacterium sandarakinum</name>
    <dbReference type="NCBI Taxonomy" id="629680"/>
    <lineage>
        <taxon>Bacteria</taxon>
        <taxon>Bacillati</taxon>
        <taxon>Actinomycetota</taxon>
        <taxon>Actinomycetes</taxon>
        <taxon>Micrococcales</taxon>
        <taxon>Brevibacteriaceae</taxon>
        <taxon>Brevibacterium</taxon>
    </lineage>
</organism>
<reference evidence="1" key="1">
    <citation type="submission" date="2016-10" db="EMBL/GenBank/DDBJ databases">
        <authorList>
            <person name="Varghese N."/>
            <person name="Submissions S."/>
        </authorList>
    </citation>
    <scope>NUCLEOTIDE SEQUENCE [LARGE SCALE GENOMIC DNA]</scope>
    <source>
        <strain evidence="1">DSM 22082</strain>
    </source>
</reference>
<evidence type="ECO:0000313" key="1">
    <source>
        <dbReference type="EMBL" id="SDT04963.1"/>
    </source>
</evidence>
<sequence length="87" mass="9960">MSVCAVVWCDRALVARGLCKRCYARYKRGVSPETTRRYTTRETKERVRDDVTERRVAGESIADVALSTGVNESTLGKWFREWGSSLR</sequence>
<accession>A0A1H1X6I0</accession>
<keyword evidence="2" id="KW-1185">Reference proteome</keyword>
<dbReference type="Proteomes" id="UP000199700">
    <property type="component" value="Chromosome"/>
</dbReference>
<protein>
    <submittedName>
        <fullName evidence="1">Uncharacterized protein</fullName>
    </submittedName>
</protein>